<dbReference type="Pfam" id="PF00078">
    <property type="entry name" value="RVT_1"/>
    <property type="match status" value="1"/>
</dbReference>
<dbReference type="InterPro" id="IPR000477">
    <property type="entry name" value="RT_dom"/>
</dbReference>
<comment type="caution">
    <text evidence="2">The sequence shown here is derived from an EMBL/GenBank/DDBJ whole genome shotgun (WGS) entry which is preliminary data.</text>
</comment>
<reference evidence="2" key="1">
    <citation type="submission" date="2021-02" db="EMBL/GenBank/DDBJ databases">
        <authorList>
            <person name="Nowell W R."/>
        </authorList>
    </citation>
    <scope>NUCLEOTIDE SEQUENCE</scope>
</reference>
<gene>
    <name evidence="2" type="ORF">GPM918_LOCUS35901</name>
    <name evidence="3" type="ORF">SRO942_LOCUS36629</name>
</gene>
<proteinExistence type="predicted"/>
<dbReference type="SUPFAM" id="SSF56672">
    <property type="entry name" value="DNA/RNA polymerases"/>
    <property type="match status" value="1"/>
</dbReference>
<dbReference type="PROSITE" id="PS50878">
    <property type="entry name" value="RT_POL"/>
    <property type="match status" value="1"/>
</dbReference>
<keyword evidence="4" id="KW-1185">Reference proteome</keyword>
<dbReference type="PANTHER" id="PTHR24559:SF444">
    <property type="entry name" value="REVERSE TRANSCRIPTASE DOMAIN-CONTAINING PROTEIN"/>
    <property type="match status" value="1"/>
</dbReference>
<organism evidence="2 4">
    <name type="scientific">Didymodactylos carnosus</name>
    <dbReference type="NCBI Taxonomy" id="1234261"/>
    <lineage>
        <taxon>Eukaryota</taxon>
        <taxon>Metazoa</taxon>
        <taxon>Spiralia</taxon>
        <taxon>Gnathifera</taxon>
        <taxon>Rotifera</taxon>
        <taxon>Eurotatoria</taxon>
        <taxon>Bdelloidea</taxon>
        <taxon>Philodinida</taxon>
        <taxon>Philodinidae</taxon>
        <taxon>Didymodactylos</taxon>
    </lineage>
</organism>
<dbReference type="CDD" id="cd01647">
    <property type="entry name" value="RT_LTR"/>
    <property type="match status" value="1"/>
</dbReference>
<dbReference type="Proteomes" id="UP000663829">
    <property type="component" value="Unassembled WGS sequence"/>
</dbReference>
<dbReference type="EMBL" id="CAJNOQ010021207">
    <property type="protein sequence ID" value="CAF1482489.1"/>
    <property type="molecule type" value="Genomic_DNA"/>
</dbReference>
<dbReference type="Gene3D" id="3.30.70.270">
    <property type="match status" value="1"/>
</dbReference>
<dbReference type="AlphaFoldDB" id="A0A815RU15"/>
<evidence type="ECO:0000259" key="1">
    <source>
        <dbReference type="PROSITE" id="PS50878"/>
    </source>
</evidence>
<dbReference type="OrthoDB" id="420169at2759"/>
<dbReference type="InterPro" id="IPR053134">
    <property type="entry name" value="RNA-dir_DNA_polymerase"/>
</dbReference>
<dbReference type="InterPro" id="IPR043502">
    <property type="entry name" value="DNA/RNA_pol_sf"/>
</dbReference>
<dbReference type="Gene3D" id="3.10.10.10">
    <property type="entry name" value="HIV Type 1 Reverse Transcriptase, subunit A, domain 1"/>
    <property type="match status" value="1"/>
</dbReference>
<sequence length="272" mass="31850">MNGDNTSDVMPRQLNEPEPQYMQQLNVGSCFSISKATIPQHLKDVFKQMVEHIEDQEEKHEVTTMLHKYYKIFDTTKLNISNLKVPPMINSGDNPPISSRAYRTDQHRGQLISRTVNEMVQAGQVKRSYSSWSSPVLLVKKKDDTFRFVIDYRRLNEITAKDCYPLPDIKDTLNRLSGSNYFSKFDLKTGYHQIQMDESDKKKATFVLHDSIYAPQIMTMGLKNAPSSFQRIIYQLIVNTRWDHSLVYIDDIILFSRTFREHIDHIEELFLY</sequence>
<feature type="domain" description="Reverse transcriptase" evidence="1">
    <location>
        <begin position="120"/>
        <end position="272"/>
    </location>
</feature>
<dbReference type="Proteomes" id="UP000681722">
    <property type="component" value="Unassembled WGS sequence"/>
</dbReference>
<protein>
    <recommendedName>
        <fullName evidence="1">Reverse transcriptase domain-containing protein</fullName>
    </recommendedName>
</protein>
<accession>A0A815RU15</accession>
<dbReference type="InterPro" id="IPR043128">
    <property type="entry name" value="Rev_trsase/Diguanyl_cyclase"/>
</dbReference>
<evidence type="ECO:0000313" key="4">
    <source>
        <dbReference type="Proteomes" id="UP000663829"/>
    </source>
</evidence>
<dbReference type="EMBL" id="CAJOBC010086693">
    <property type="protein sequence ID" value="CAF4347245.1"/>
    <property type="molecule type" value="Genomic_DNA"/>
</dbReference>
<name>A0A815RU15_9BILA</name>
<evidence type="ECO:0000313" key="3">
    <source>
        <dbReference type="EMBL" id="CAF4347245.1"/>
    </source>
</evidence>
<dbReference type="PANTHER" id="PTHR24559">
    <property type="entry name" value="TRANSPOSON TY3-I GAG-POL POLYPROTEIN"/>
    <property type="match status" value="1"/>
</dbReference>
<evidence type="ECO:0000313" key="2">
    <source>
        <dbReference type="EMBL" id="CAF1482489.1"/>
    </source>
</evidence>